<protein>
    <submittedName>
        <fullName evidence="1">Uncharacterized protein</fullName>
    </submittedName>
</protein>
<evidence type="ECO:0000313" key="1">
    <source>
        <dbReference type="EMBL" id="KAG9337863.1"/>
    </source>
</evidence>
<proteinExistence type="predicted"/>
<reference evidence="1" key="1">
    <citation type="thesis" date="2021" institute="BYU ScholarsArchive" country="Provo, UT, USA">
        <title>Applications of and Algorithms for Genome Assembly and Genomic Analyses with an Emphasis on Marine Teleosts.</title>
        <authorList>
            <person name="Pickett B.D."/>
        </authorList>
    </citation>
    <scope>NUCLEOTIDE SEQUENCE</scope>
    <source>
        <strain evidence="1">HI-2016</strain>
    </source>
</reference>
<organism evidence="1 2">
    <name type="scientific">Albula glossodonta</name>
    <name type="common">roundjaw bonefish</name>
    <dbReference type="NCBI Taxonomy" id="121402"/>
    <lineage>
        <taxon>Eukaryota</taxon>
        <taxon>Metazoa</taxon>
        <taxon>Chordata</taxon>
        <taxon>Craniata</taxon>
        <taxon>Vertebrata</taxon>
        <taxon>Euteleostomi</taxon>
        <taxon>Actinopterygii</taxon>
        <taxon>Neopterygii</taxon>
        <taxon>Teleostei</taxon>
        <taxon>Albuliformes</taxon>
        <taxon>Albulidae</taxon>
        <taxon>Albula</taxon>
    </lineage>
</organism>
<name>A0A8T2NBL7_9TELE</name>
<evidence type="ECO:0000313" key="2">
    <source>
        <dbReference type="Proteomes" id="UP000824540"/>
    </source>
</evidence>
<sequence>MPASLPCPLPPLYSKPPGSWLTQQLRQYVTQETLDSTASQLGDLIPVALPLTPPTAVHCNAAGLEELQQPCLPAEQL</sequence>
<dbReference type="Proteomes" id="UP000824540">
    <property type="component" value="Unassembled WGS sequence"/>
</dbReference>
<gene>
    <name evidence="1" type="ORF">JZ751_027515</name>
</gene>
<comment type="caution">
    <text evidence="1">The sequence shown here is derived from an EMBL/GenBank/DDBJ whole genome shotgun (WGS) entry which is preliminary data.</text>
</comment>
<keyword evidence="2" id="KW-1185">Reference proteome</keyword>
<dbReference type="EMBL" id="JAFBMS010000079">
    <property type="protein sequence ID" value="KAG9337863.1"/>
    <property type="molecule type" value="Genomic_DNA"/>
</dbReference>
<accession>A0A8T2NBL7</accession>
<dbReference type="AlphaFoldDB" id="A0A8T2NBL7"/>